<comment type="catalytic activity">
    <reaction evidence="5">
        <text>Hydrolytically removes 5'-nucleotides successively from the 3'-hydroxy termini of 3'-hydroxy-terminated oligonucleotides.</text>
        <dbReference type="EC" id="3.1.4.1"/>
    </reaction>
</comment>
<keyword evidence="5" id="KW-0234">DNA repair</keyword>
<feature type="region of interest" description="Disordered" evidence="6">
    <location>
        <begin position="842"/>
        <end position="869"/>
    </location>
</feature>
<dbReference type="InterPro" id="IPR049126">
    <property type="entry name" value="FAN1-like_TPR"/>
</dbReference>
<comment type="cofactor">
    <cofactor evidence="5">
        <name>Mg(2+)</name>
        <dbReference type="ChEBI" id="CHEBI:18420"/>
    </cofactor>
    <cofactor evidence="5">
        <name>Mn(2+)</name>
        <dbReference type="ChEBI" id="CHEBI:29035"/>
    </cofactor>
</comment>
<dbReference type="CDD" id="cd22326">
    <property type="entry name" value="FAN1-like"/>
    <property type="match status" value="1"/>
</dbReference>
<reference evidence="8 9" key="1">
    <citation type="submission" date="2019-06" db="EMBL/GenBank/DDBJ databases">
        <title>Genome Sequence of the Brown Rot Fungal Pathogen Monilinia laxa.</title>
        <authorList>
            <person name="De Miccolis Angelini R.M."/>
            <person name="Landi L."/>
            <person name="Abate D."/>
            <person name="Pollastro S."/>
            <person name="Romanazzi G."/>
            <person name="Faretra F."/>
        </authorList>
    </citation>
    <scope>NUCLEOTIDE SEQUENCE [LARGE SCALE GENOMIC DNA]</scope>
    <source>
        <strain evidence="8 9">Mlax316</strain>
    </source>
</reference>
<dbReference type="GO" id="GO:0036297">
    <property type="term" value="P:interstrand cross-link repair"/>
    <property type="evidence" value="ECO:0007669"/>
    <property type="project" value="InterPro"/>
</dbReference>
<keyword evidence="3 5" id="KW-0378">Hydrolase</keyword>
<dbReference type="GO" id="GO:0070336">
    <property type="term" value="F:flap-structured DNA binding"/>
    <property type="evidence" value="ECO:0007669"/>
    <property type="project" value="TreeGrafter"/>
</dbReference>
<dbReference type="GO" id="GO:0017108">
    <property type="term" value="F:5'-flap endonuclease activity"/>
    <property type="evidence" value="ECO:0007669"/>
    <property type="project" value="TreeGrafter"/>
</dbReference>
<dbReference type="Pfam" id="PF21170">
    <property type="entry name" value="FAN1_TPR"/>
    <property type="match status" value="1"/>
</dbReference>
<evidence type="ECO:0000256" key="3">
    <source>
        <dbReference type="ARBA" id="ARBA00022801"/>
    </source>
</evidence>
<dbReference type="OrthoDB" id="76364at2759"/>
<dbReference type="PANTHER" id="PTHR15749:SF4">
    <property type="entry name" value="FANCONI-ASSOCIATED NUCLEASE 1"/>
    <property type="match status" value="1"/>
</dbReference>
<keyword evidence="4 5" id="KW-0460">Magnesium</keyword>
<comment type="function">
    <text evidence="5">Nuclease required for the repair of DNA interstrand cross-links (ICL). Acts as a 5'-3' exonuclease that anchors at a cut end of DNA and cleaves DNA successively at every third nucleotide, allowing to excise an ICL from one strand through flanking incisions.</text>
</comment>
<dbReference type="InterPro" id="IPR049125">
    <property type="entry name" value="FAN1-like_WH"/>
</dbReference>
<proteinExistence type="inferred from homology"/>
<dbReference type="Pfam" id="PF21315">
    <property type="entry name" value="FAN1_HTH"/>
    <property type="match status" value="1"/>
</dbReference>
<evidence type="ECO:0000313" key="8">
    <source>
        <dbReference type="EMBL" id="KAB8299199.1"/>
    </source>
</evidence>
<dbReference type="InterPro" id="IPR014883">
    <property type="entry name" value="VRR_NUC"/>
</dbReference>
<evidence type="ECO:0000256" key="4">
    <source>
        <dbReference type="ARBA" id="ARBA00022842"/>
    </source>
</evidence>
<evidence type="ECO:0000256" key="6">
    <source>
        <dbReference type="SAM" id="MobiDB-lite"/>
    </source>
</evidence>
<dbReference type="GO" id="GO:0004528">
    <property type="term" value="F:phosphodiesterase I activity"/>
    <property type="evidence" value="ECO:0007669"/>
    <property type="project" value="UniProtKB-EC"/>
</dbReference>
<dbReference type="InterPro" id="IPR033315">
    <property type="entry name" value="Fan1-like"/>
</dbReference>
<comment type="similarity">
    <text evidence="5">Belongs to the FAN1 family.</text>
</comment>
<evidence type="ECO:0000256" key="5">
    <source>
        <dbReference type="RuleBase" id="RU365033"/>
    </source>
</evidence>
<dbReference type="SMART" id="SM00990">
    <property type="entry name" value="VRR_NUC"/>
    <property type="match status" value="1"/>
</dbReference>
<dbReference type="Proteomes" id="UP000326757">
    <property type="component" value="Unassembled WGS sequence"/>
</dbReference>
<dbReference type="GO" id="GO:0008409">
    <property type="term" value="F:5'-3' exonuclease activity"/>
    <property type="evidence" value="ECO:0007669"/>
    <property type="project" value="TreeGrafter"/>
</dbReference>
<dbReference type="AlphaFoldDB" id="A0A5N6K8S6"/>
<keyword evidence="5" id="KW-0539">Nucleus</keyword>
<dbReference type="EMBL" id="VIGI01000006">
    <property type="protein sequence ID" value="KAB8299199.1"/>
    <property type="molecule type" value="Genomic_DNA"/>
</dbReference>
<keyword evidence="9" id="KW-1185">Reference proteome</keyword>
<comment type="caution">
    <text evidence="8">The sequence shown here is derived from an EMBL/GenBank/DDBJ whole genome shotgun (WGS) entry which is preliminary data.</text>
</comment>
<dbReference type="GO" id="GO:0005634">
    <property type="term" value="C:nucleus"/>
    <property type="evidence" value="ECO:0007669"/>
    <property type="project" value="UniProtKB-SubCell"/>
</dbReference>
<keyword evidence="1 5" id="KW-0540">Nuclease</keyword>
<keyword evidence="5" id="KW-0464">Manganese</keyword>
<protein>
    <recommendedName>
        <fullName evidence="5">Fanconi-associated nuclease</fullName>
        <ecNumber evidence="5">3.1.4.1</ecNumber>
    </recommendedName>
</protein>
<sequence>MVLGEVKNANHNVMLGRRTQRKIPQEFKDKLLPPSKRLKTTESTDGEDLTISSRSPSDENEELLLSPRSRGQIHLWRTEIPGLEEDEDGREDEADQIVAPRVTELESALPPIDINKNAIAEYEGMRVGEDNLSDDLKSRLNHRTWARGKSSIYSDAFNLALETVLEDEGHLFDEKEMEVFKQWRELDYESQYLYVRLFLRKTSVWHRINRLGYYGDLTDVPASSKVLQSTRELPGTTASSQVNPAELGPPEGAILEDSFTFADSSEDQIKTLDESLSLLNLDELKGLAKELKVQGKNKADILKVLRETSQRQTGLGYVGLKRADSASKSKPTTPDGSILEEEDDSLDHVNRDVHFLRKIMAITGPCIRLSLPALNLFERVHLVFYRSTEWTDKSLTTIILARISRRNFPSYIVSRSTNIFPSRSILLEFEASIRTQHRVDNILENGNPGKYGLDQVMAIFEEVYPRWKILLAEEQSKEDHIYESGEGAYLRRFSPAWVYTRIVHKGLYVLGRLKQHEREHTLLSELLDQNLFHSARRGAWYQRKALLEEHYMYTLLPPPGVHETSQQKRHWKRISLKTCEQGLQDRYCHTIYHYDLQKRIGKLEKSLKIPKREKHDFDHVLLTKPLETTLQAIQIKKQYLTPTTLRRRSTAPNGIEERQRSTKTIWLDEYETNSPDPNPNPSECSVEDLTLSYYRTQGFKGYHSEGGILRTLFAYLFFDILFLYLPNVFQTPYQTCPLDLHTDAFFRARASEINHRIAEIENGRAPDLIRRVWEREAERQTCVVGLRWEFALEDLLEIVACFGGSALGRVMRVLAEEYKGRGGGVPDLFLWDVGEDLRAEDSKDEMGIKQGQKQGQGQGQGQRQRKKELPTSSLALLSQNKKRRRKRNWYNFNTLLSCLLCNRAKDIKICFSNLASHQNFPFHANSTSRNLCDGGCRLCRFLSLYKVGSEKKISSCNMWEEFLGVKTLKHRYNKIKKVRRIAPRSNRGITLICKTSNGYAETMNNERERKKIRKAY</sequence>
<dbReference type="GO" id="GO:0046872">
    <property type="term" value="F:metal ion binding"/>
    <property type="evidence" value="ECO:0007669"/>
    <property type="project" value="UniProtKB-KW"/>
</dbReference>
<evidence type="ECO:0000313" key="9">
    <source>
        <dbReference type="Proteomes" id="UP000326757"/>
    </source>
</evidence>
<dbReference type="Pfam" id="PF08774">
    <property type="entry name" value="VRR_NUC"/>
    <property type="match status" value="1"/>
</dbReference>
<evidence type="ECO:0000256" key="2">
    <source>
        <dbReference type="ARBA" id="ARBA00022723"/>
    </source>
</evidence>
<keyword evidence="5" id="KW-0227">DNA damage</keyword>
<feature type="domain" description="VRR-NUC" evidence="7">
    <location>
        <begin position="760"/>
        <end position="882"/>
    </location>
</feature>
<evidence type="ECO:0000256" key="1">
    <source>
        <dbReference type="ARBA" id="ARBA00022722"/>
    </source>
</evidence>
<dbReference type="PANTHER" id="PTHR15749">
    <property type="entry name" value="FANCONI-ASSOCIATED NUCLEASE 1"/>
    <property type="match status" value="1"/>
</dbReference>
<dbReference type="EC" id="3.1.4.1" evidence="5"/>
<comment type="subcellular location">
    <subcellularLocation>
        <location evidence="5">Nucleus</location>
    </subcellularLocation>
</comment>
<organism evidence="8 9">
    <name type="scientific">Monilinia laxa</name>
    <name type="common">Brown rot fungus</name>
    <name type="synonym">Sclerotinia laxa</name>
    <dbReference type="NCBI Taxonomy" id="61186"/>
    <lineage>
        <taxon>Eukaryota</taxon>
        <taxon>Fungi</taxon>
        <taxon>Dikarya</taxon>
        <taxon>Ascomycota</taxon>
        <taxon>Pezizomycotina</taxon>
        <taxon>Leotiomycetes</taxon>
        <taxon>Helotiales</taxon>
        <taxon>Sclerotiniaceae</taxon>
        <taxon>Monilinia</taxon>
    </lineage>
</organism>
<evidence type="ECO:0000259" key="7">
    <source>
        <dbReference type="SMART" id="SM00990"/>
    </source>
</evidence>
<accession>A0A5N6K8S6</accession>
<dbReference type="InterPro" id="IPR049132">
    <property type="entry name" value="FAN1-like_euk"/>
</dbReference>
<feature type="region of interest" description="Disordered" evidence="6">
    <location>
        <begin position="1"/>
        <end position="66"/>
    </location>
</feature>
<keyword evidence="2 5" id="KW-0479">Metal-binding</keyword>
<name>A0A5N6K8S6_MONLA</name>
<gene>
    <name evidence="8" type="ORF">EYC80_001295</name>
</gene>